<comment type="caution">
    <text evidence="1">The sequence shown here is derived from an EMBL/GenBank/DDBJ whole genome shotgun (WGS) entry which is preliminary data.</text>
</comment>
<evidence type="ECO:0000313" key="1">
    <source>
        <dbReference type="EMBL" id="GAA2411863.1"/>
    </source>
</evidence>
<evidence type="ECO:0000313" key="2">
    <source>
        <dbReference type="Proteomes" id="UP001501231"/>
    </source>
</evidence>
<dbReference type="Proteomes" id="UP001501231">
    <property type="component" value="Unassembled WGS sequence"/>
</dbReference>
<organism evidence="1 2">
    <name type="scientific">Actinomadura vinacea</name>
    <dbReference type="NCBI Taxonomy" id="115336"/>
    <lineage>
        <taxon>Bacteria</taxon>
        <taxon>Bacillati</taxon>
        <taxon>Actinomycetota</taxon>
        <taxon>Actinomycetes</taxon>
        <taxon>Streptosporangiales</taxon>
        <taxon>Thermomonosporaceae</taxon>
        <taxon>Actinomadura</taxon>
    </lineage>
</organism>
<gene>
    <name evidence="1" type="ORF">GCM10010191_21580</name>
</gene>
<keyword evidence="2" id="KW-1185">Reference proteome</keyword>
<name>A0ABN3IRF8_9ACTN</name>
<protein>
    <submittedName>
        <fullName evidence="1">Uncharacterized protein</fullName>
    </submittedName>
</protein>
<accession>A0ABN3IRF8</accession>
<reference evidence="1 2" key="1">
    <citation type="journal article" date="2019" name="Int. J. Syst. Evol. Microbiol.">
        <title>The Global Catalogue of Microorganisms (GCM) 10K type strain sequencing project: providing services to taxonomists for standard genome sequencing and annotation.</title>
        <authorList>
            <consortium name="The Broad Institute Genomics Platform"/>
            <consortium name="The Broad Institute Genome Sequencing Center for Infectious Disease"/>
            <person name="Wu L."/>
            <person name="Ma J."/>
        </authorList>
    </citation>
    <scope>NUCLEOTIDE SEQUENCE [LARGE SCALE GENOMIC DNA]</scope>
    <source>
        <strain evidence="1 2">JCM 3325</strain>
    </source>
</reference>
<sequence length="170" mass="19156">MASYTDRAQRNLRVDHHLFFLAELEERPNIPDFTNRLIAVAPGFAAVKTGIFSGYVRLVVEIHHRAPPVSVDEWDEAVEVTLEATEGEMEVAAMMDWAPPFPVLTPAGPGHYRARVHARGRDTAIDSAVDDPVEDYLIQVWPAPAKPQIIYKQNDRYGAQWILPEPRNDS</sequence>
<proteinExistence type="predicted"/>
<dbReference type="EMBL" id="BAAARW010000006">
    <property type="protein sequence ID" value="GAA2411863.1"/>
    <property type="molecule type" value="Genomic_DNA"/>
</dbReference>